<feature type="domain" description="DAGKc" evidence="1">
    <location>
        <begin position="1"/>
        <end position="130"/>
    </location>
</feature>
<accession>A0A1G7I781</accession>
<dbReference type="RefSeq" id="WP_083344463.1">
    <property type="nucleotide sequence ID" value="NZ_LT629690.1"/>
</dbReference>
<evidence type="ECO:0000259" key="1">
    <source>
        <dbReference type="PROSITE" id="PS50146"/>
    </source>
</evidence>
<dbReference type="OrthoDB" id="142078at2"/>
<dbReference type="Gene3D" id="3.40.50.10330">
    <property type="entry name" value="Probable inorganic polyphosphate/atp-NAD kinase, domain 1"/>
    <property type="match status" value="1"/>
</dbReference>
<dbReference type="Gene3D" id="2.60.200.40">
    <property type="match status" value="1"/>
</dbReference>
<name>A0A1G7I781_9BACT</name>
<proteinExistence type="predicted"/>
<reference evidence="2 3" key="1">
    <citation type="submission" date="2016-10" db="EMBL/GenBank/DDBJ databases">
        <authorList>
            <person name="de Groot N.N."/>
        </authorList>
    </citation>
    <scope>NUCLEOTIDE SEQUENCE [LARGE SCALE GENOMIC DNA]</scope>
    <source>
        <strain evidence="2 3">GAS232</strain>
    </source>
</reference>
<keyword evidence="2" id="KW-0418">Kinase</keyword>
<keyword evidence="3" id="KW-1185">Reference proteome</keyword>
<dbReference type="Pfam" id="PF00781">
    <property type="entry name" value="DAGK_cat"/>
    <property type="match status" value="1"/>
</dbReference>
<dbReference type="Proteomes" id="UP000182427">
    <property type="component" value="Chromosome I"/>
</dbReference>
<sequence>MRGILLYNPASGTSHARRAAVVEDVATRLRSHGYELETLATTHRGSAGDQAREAIANGAEVIFICGGDGTIHDALQGIAGTTAKLAIIPLGSANALCRELGIPLHPLKAAEAYQQTSQRDLQLTRCKTPQGERQFLIMAGAGPDGALMYRMLTASKGKLGRWTYAMHALHLLLRARFHKFQVRYETLDGISHTTSAISAMALRIGNLGGIFPGIARGASLDNAHMRLFLVKPPAMLGLPLWFLFSWLHLDRWNPYLQTADVRAFHCESLENKVYAQADGEWIGTLPLSAELDEQTITLLIPSTEAKR</sequence>
<evidence type="ECO:0000313" key="2">
    <source>
        <dbReference type="EMBL" id="SDF08570.1"/>
    </source>
</evidence>
<dbReference type="EMBL" id="LT629690">
    <property type="protein sequence ID" value="SDF08570.1"/>
    <property type="molecule type" value="Genomic_DNA"/>
</dbReference>
<evidence type="ECO:0000313" key="3">
    <source>
        <dbReference type="Proteomes" id="UP000182427"/>
    </source>
</evidence>
<dbReference type="InterPro" id="IPR050187">
    <property type="entry name" value="Lipid_Phosphate_FormReg"/>
</dbReference>
<dbReference type="InterPro" id="IPR001206">
    <property type="entry name" value="Diacylglycerol_kinase_cat_dom"/>
</dbReference>
<dbReference type="InterPro" id="IPR016064">
    <property type="entry name" value="NAD/diacylglycerol_kinase_sf"/>
</dbReference>
<dbReference type="PANTHER" id="PTHR12358">
    <property type="entry name" value="SPHINGOSINE KINASE"/>
    <property type="match status" value="1"/>
</dbReference>
<dbReference type="InterPro" id="IPR017438">
    <property type="entry name" value="ATP-NAD_kinase_N"/>
</dbReference>
<keyword evidence="2" id="KW-0808">Transferase</keyword>
<protein>
    <submittedName>
        <fullName evidence="2">Diacylglycerol kinase family enzyme</fullName>
    </submittedName>
</protein>
<dbReference type="PROSITE" id="PS50146">
    <property type="entry name" value="DAGK"/>
    <property type="match status" value="1"/>
</dbReference>
<dbReference type="SUPFAM" id="SSF111331">
    <property type="entry name" value="NAD kinase/diacylglycerol kinase-like"/>
    <property type="match status" value="1"/>
</dbReference>
<dbReference type="PANTHER" id="PTHR12358:SF54">
    <property type="entry name" value="SPHINGOSINE KINASE RELATED PROTEIN"/>
    <property type="match status" value="1"/>
</dbReference>
<dbReference type="GO" id="GO:0016301">
    <property type="term" value="F:kinase activity"/>
    <property type="evidence" value="ECO:0007669"/>
    <property type="project" value="UniProtKB-KW"/>
</dbReference>
<dbReference type="SMART" id="SM00046">
    <property type="entry name" value="DAGKc"/>
    <property type="match status" value="1"/>
</dbReference>
<gene>
    <name evidence="2" type="ORF">SAMN05444167_1346</name>
</gene>
<dbReference type="AlphaFoldDB" id="A0A1G7I781"/>
<organism evidence="2 3">
    <name type="scientific">Terriglobus roseus</name>
    <dbReference type="NCBI Taxonomy" id="392734"/>
    <lineage>
        <taxon>Bacteria</taxon>
        <taxon>Pseudomonadati</taxon>
        <taxon>Acidobacteriota</taxon>
        <taxon>Terriglobia</taxon>
        <taxon>Terriglobales</taxon>
        <taxon>Acidobacteriaceae</taxon>
        <taxon>Terriglobus</taxon>
    </lineage>
</organism>